<dbReference type="RefSeq" id="XP_028580703.1">
    <property type="nucleotide sequence ID" value="XM_028724870.1"/>
</dbReference>
<dbReference type="OrthoDB" id="5951731at2759"/>
<dbReference type="InterPro" id="IPR018358">
    <property type="entry name" value="Disintegrin_CS"/>
</dbReference>
<dbReference type="Pfam" id="PF00200">
    <property type="entry name" value="Disintegrin"/>
    <property type="match status" value="1"/>
</dbReference>
<evidence type="ECO:0000256" key="10">
    <source>
        <dbReference type="ARBA" id="ARBA00022989"/>
    </source>
</evidence>
<dbReference type="SUPFAM" id="SSF57552">
    <property type="entry name" value="Blood coagulation inhibitor (disintegrin)"/>
    <property type="match status" value="1"/>
</dbReference>
<feature type="compositionally biased region" description="Basic and acidic residues" evidence="17">
    <location>
        <begin position="716"/>
        <end position="728"/>
    </location>
</feature>
<evidence type="ECO:0000259" key="20">
    <source>
        <dbReference type="PROSITE" id="PS50026"/>
    </source>
</evidence>
<dbReference type="Ensembl" id="ENSPMRT00000008923.1">
    <property type="protein sequence ID" value="ENSPMRP00000008346.1"/>
    <property type="gene ID" value="ENSPMRG00000005650.1"/>
</dbReference>
<feature type="chain" id="PRO_5025563835" evidence="19">
    <location>
        <begin position="19"/>
        <end position="737"/>
    </location>
</feature>
<feature type="active site" evidence="16">
    <location>
        <position position="336"/>
    </location>
</feature>
<dbReference type="InterPro" id="IPR002870">
    <property type="entry name" value="Peptidase_M12B_N"/>
</dbReference>
<dbReference type="Pfam" id="PF08516">
    <property type="entry name" value="ADAM_CR"/>
    <property type="match status" value="1"/>
</dbReference>
<dbReference type="PROSITE" id="PS01186">
    <property type="entry name" value="EGF_2"/>
    <property type="match status" value="1"/>
</dbReference>
<dbReference type="AlphaFoldDB" id="A0A670I9H4"/>
<dbReference type="InterPro" id="IPR001762">
    <property type="entry name" value="Disintegrin_dom"/>
</dbReference>
<feature type="binding site" evidence="16">
    <location>
        <position position="335"/>
    </location>
    <ligand>
        <name>Zn(2+)</name>
        <dbReference type="ChEBI" id="CHEBI:29105"/>
        <note>catalytic</note>
    </ligand>
</feature>
<feature type="disulfide bond" evidence="14">
    <location>
        <begin position="456"/>
        <end position="476"/>
    </location>
</feature>
<dbReference type="PANTHER" id="PTHR11905">
    <property type="entry name" value="ADAM A DISINTEGRIN AND METALLOPROTEASE DOMAIN"/>
    <property type="match status" value="1"/>
</dbReference>
<evidence type="ECO:0000256" key="12">
    <source>
        <dbReference type="ARBA" id="ARBA00023157"/>
    </source>
</evidence>
<dbReference type="InterPro" id="IPR034027">
    <property type="entry name" value="Reprolysin_adamalysin"/>
</dbReference>
<feature type="domain" description="Disintegrin" evidence="21">
    <location>
        <begin position="398"/>
        <end position="484"/>
    </location>
</feature>
<dbReference type="InterPro" id="IPR000742">
    <property type="entry name" value="EGF"/>
</dbReference>
<evidence type="ECO:0000256" key="13">
    <source>
        <dbReference type="ARBA" id="ARBA00023240"/>
    </source>
</evidence>
<dbReference type="SMART" id="SM00050">
    <property type="entry name" value="DISIN"/>
    <property type="match status" value="1"/>
</dbReference>
<sequence>MTSNLAWLLVLISWNVLCENAGQKPPQGFRYASYEVIIPRKLTPRYGEQETHDVTYLLQIEGKGHVVTLRKKKSVVPKHFTVITYSKDGELQVDYPFIKDDCFYHGFVQDKPSSRVTLSTCSGGLRGLLHLENYTFEIEPVQAPGTFQHVLYRLEGIEGAVRMRCGLTKEKQRSQEAMFQNKRKVLTGSAARGAWLPHTRYLEVAIVIEHERYVRFDRNESRVARQVMDIIHTANSMYEPLSLELSIAGLEIWTEKNLIEIVNSIDDTHNMFTHFLKSSLSKRIQLDAAHLFIYKSYGSTLGLAYIGTVCSPHWASGVESYVTPSLFLISHTFSHELGHNLGMQHDDKYCTCNRSACIMAAYQTISDKFSNCSYKEYFNRRNTKCLLIPPDSTKIYKFAYCGNQLVEGGEQCDCGSPDQCKLDPCCQSNCMLSPSAACAFGECCVECQYLPVHKVCREQVSSCDLPEYCNGTSEWCPEDVYVQDGAPCSDGAYCYHGNCTTHTRQCRMIFGNKATSASKDCFSEMNARGDRFGNCGLRHDTYKKCDTQNILCGRIQCENVDTVPSLEEHSTIINTPLGNRHCWSTDYHAGIDIPDIGAVRDGTPCGTEMMCINRECKNVSLLKYDCNVTKCHNRGICNTYKHCHCDDGWAPPDCLNQGNGGSIDSGPPPPRNTSKRNVNMTGIIAAIVFLVSTFFAVLGLGIYFRKRLRERFVKKPEKTYEEGIKEEENPVPTESEN</sequence>
<comment type="caution">
    <text evidence="15">Lacks conserved residue(s) required for the propagation of feature annotation.</text>
</comment>
<evidence type="ECO:0000256" key="9">
    <source>
        <dbReference type="ARBA" id="ARBA00022833"/>
    </source>
</evidence>
<dbReference type="InterPro" id="IPR036436">
    <property type="entry name" value="Disintegrin_dom_sf"/>
</dbReference>
<keyword evidence="15" id="KW-0245">EGF-like domain</keyword>
<keyword evidence="13" id="KW-1199">Hemostasis impairing toxin</keyword>
<dbReference type="GO" id="GO:0004222">
    <property type="term" value="F:metalloendopeptidase activity"/>
    <property type="evidence" value="ECO:0007669"/>
    <property type="project" value="InterPro"/>
</dbReference>
<feature type="binding site" evidence="16">
    <location>
        <position position="339"/>
    </location>
    <ligand>
        <name>Zn(2+)</name>
        <dbReference type="ChEBI" id="CHEBI:29105"/>
        <note>catalytic</note>
    </ligand>
</feature>
<dbReference type="SUPFAM" id="SSF55486">
    <property type="entry name" value="Metalloproteases ('zincins'), catalytic domain"/>
    <property type="match status" value="1"/>
</dbReference>
<evidence type="ECO:0000256" key="4">
    <source>
        <dbReference type="ARBA" id="ARBA00022525"/>
    </source>
</evidence>
<evidence type="ECO:0000256" key="18">
    <source>
        <dbReference type="SAM" id="Phobius"/>
    </source>
</evidence>
<feature type="domain" description="EGF-like" evidence="20">
    <location>
        <begin position="622"/>
        <end position="655"/>
    </location>
</feature>
<dbReference type="GO" id="GO:0006508">
    <property type="term" value="P:proteolysis"/>
    <property type="evidence" value="ECO:0007669"/>
    <property type="project" value="InterPro"/>
</dbReference>
<keyword evidence="8" id="KW-0378">Hydrolase</keyword>
<dbReference type="KEGG" id="pmua:114594767"/>
<feature type="disulfide bond" evidence="15">
    <location>
        <begin position="645"/>
        <end position="654"/>
    </location>
</feature>
<evidence type="ECO:0000256" key="1">
    <source>
        <dbReference type="ARBA" id="ARBA00001947"/>
    </source>
</evidence>
<dbReference type="GO" id="GO:0046872">
    <property type="term" value="F:metal ion binding"/>
    <property type="evidence" value="ECO:0007669"/>
    <property type="project" value="UniProtKB-KW"/>
</dbReference>
<comment type="cofactor">
    <cofactor evidence="1">
        <name>Zn(2+)</name>
        <dbReference type="ChEBI" id="CHEBI:29105"/>
    </cofactor>
</comment>
<dbReference type="InterPro" id="IPR024079">
    <property type="entry name" value="MetalloPept_cat_dom_sf"/>
</dbReference>
<feature type="binding site" evidence="16">
    <location>
        <position position="345"/>
    </location>
    <ligand>
        <name>Zn(2+)</name>
        <dbReference type="ChEBI" id="CHEBI:29105"/>
        <note>catalytic</note>
    </ligand>
</feature>
<keyword evidence="7 16" id="KW-0479">Metal-binding</keyword>
<dbReference type="InterPro" id="IPR006586">
    <property type="entry name" value="ADAM_Cys-rich"/>
</dbReference>
<dbReference type="Pfam" id="PF01562">
    <property type="entry name" value="Pep_M12B_propep"/>
    <property type="match status" value="1"/>
</dbReference>
<dbReference type="GO" id="GO:0009897">
    <property type="term" value="C:external side of plasma membrane"/>
    <property type="evidence" value="ECO:0007669"/>
    <property type="project" value="TreeGrafter"/>
</dbReference>
<feature type="signal peptide" evidence="19">
    <location>
        <begin position="1"/>
        <end position="18"/>
    </location>
</feature>
<feature type="domain" description="Peptidase M12B" evidence="22">
    <location>
        <begin position="200"/>
        <end position="390"/>
    </location>
</feature>
<keyword evidence="10 18" id="KW-1133">Transmembrane helix</keyword>
<dbReference type="GO" id="GO:0090729">
    <property type="term" value="F:toxin activity"/>
    <property type="evidence" value="ECO:0007669"/>
    <property type="project" value="UniProtKB-KW"/>
</dbReference>
<dbReference type="PROSITE" id="PS50214">
    <property type="entry name" value="DISINTEGRIN_2"/>
    <property type="match status" value="1"/>
</dbReference>
<dbReference type="GeneTree" id="ENSGT00940000161067"/>
<gene>
    <name evidence="23" type="primary">LOC114594767</name>
</gene>
<evidence type="ECO:0000256" key="6">
    <source>
        <dbReference type="ARBA" id="ARBA00022692"/>
    </source>
</evidence>
<organism evidence="23 24">
    <name type="scientific">Podarcis muralis</name>
    <name type="common">Wall lizard</name>
    <name type="synonym">Lacerta muralis</name>
    <dbReference type="NCBI Taxonomy" id="64176"/>
    <lineage>
        <taxon>Eukaryota</taxon>
        <taxon>Metazoa</taxon>
        <taxon>Chordata</taxon>
        <taxon>Craniata</taxon>
        <taxon>Vertebrata</taxon>
        <taxon>Euteleostomi</taxon>
        <taxon>Lepidosauria</taxon>
        <taxon>Squamata</taxon>
        <taxon>Bifurcata</taxon>
        <taxon>Unidentata</taxon>
        <taxon>Episquamata</taxon>
        <taxon>Laterata</taxon>
        <taxon>Lacertibaenia</taxon>
        <taxon>Lacertidae</taxon>
        <taxon>Podarcis</taxon>
    </lineage>
</organism>
<evidence type="ECO:0000256" key="11">
    <source>
        <dbReference type="ARBA" id="ARBA00023136"/>
    </source>
</evidence>
<keyword evidence="4" id="KW-0964">Secreted</keyword>
<keyword evidence="12 15" id="KW-1015">Disulfide bond</keyword>
<evidence type="ECO:0000256" key="16">
    <source>
        <dbReference type="PROSITE-ProRule" id="PRU00276"/>
    </source>
</evidence>
<comment type="subcellular location">
    <subcellularLocation>
        <location evidence="2">Membrane</location>
        <topology evidence="2">Single-pass type I membrane protein</topology>
    </subcellularLocation>
    <subcellularLocation>
        <location evidence="3">Secreted</location>
    </subcellularLocation>
</comment>
<dbReference type="CDD" id="cd04269">
    <property type="entry name" value="ZnMc_adamalysin_II_like"/>
    <property type="match status" value="1"/>
</dbReference>
<keyword evidence="19" id="KW-0732">Signal</keyword>
<keyword evidence="6 18" id="KW-0812">Transmembrane</keyword>
<feature type="region of interest" description="Disordered" evidence="17">
    <location>
        <begin position="716"/>
        <end position="737"/>
    </location>
</feature>
<name>A0A670I9H4_PODMU</name>
<reference evidence="23" key="3">
    <citation type="submission" date="2025-09" db="UniProtKB">
        <authorList>
            <consortium name="Ensembl"/>
        </authorList>
    </citation>
    <scope>IDENTIFICATION</scope>
</reference>
<evidence type="ECO:0000313" key="24">
    <source>
        <dbReference type="Proteomes" id="UP000472272"/>
    </source>
</evidence>
<proteinExistence type="predicted"/>
<evidence type="ECO:0000256" key="3">
    <source>
        <dbReference type="ARBA" id="ARBA00004613"/>
    </source>
</evidence>
<evidence type="ECO:0000256" key="7">
    <source>
        <dbReference type="ARBA" id="ARBA00022723"/>
    </source>
</evidence>
<keyword evidence="24" id="KW-1185">Reference proteome</keyword>
<dbReference type="InterPro" id="IPR001590">
    <property type="entry name" value="Peptidase_M12B"/>
</dbReference>
<dbReference type="GO" id="GO:0005576">
    <property type="term" value="C:extracellular region"/>
    <property type="evidence" value="ECO:0007669"/>
    <property type="project" value="UniProtKB-SubCell"/>
</dbReference>
<dbReference type="Gene3D" id="4.10.70.10">
    <property type="entry name" value="Disintegrin domain"/>
    <property type="match status" value="1"/>
</dbReference>
<dbReference type="GeneID" id="114594767"/>
<accession>A0A670I9H4</accession>
<dbReference type="PANTHER" id="PTHR11905:SF251">
    <property type="entry name" value="MEDIATOR COMPLEX SUBUNIT 6"/>
    <property type="match status" value="1"/>
</dbReference>
<evidence type="ECO:0000256" key="14">
    <source>
        <dbReference type="PROSITE-ProRule" id="PRU00068"/>
    </source>
</evidence>
<dbReference type="FunFam" id="4.10.70.10:FF:000001">
    <property type="entry name" value="Disintegrin and metalloproteinase domain-containing protein 22"/>
    <property type="match status" value="1"/>
</dbReference>
<evidence type="ECO:0000256" key="19">
    <source>
        <dbReference type="SAM" id="SignalP"/>
    </source>
</evidence>
<protein>
    <submittedName>
        <fullName evidence="23">Disintegrin and metalloproteinase domain-containing protein 20-like</fullName>
    </submittedName>
</protein>
<dbReference type="GO" id="GO:0008584">
    <property type="term" value="P:male gonad development"/>
    <property type="evidence" value="ECO:0007669"/>
    <property type="project" value="TreeGrafter"/>
</dbReference>
<dbReference type="OMA" id="FLTIGHI"/>
<evidence type="ECO:0000256" key="15">
    <source>
        <dbReference type="PROSITE-ProRule" id="PRU00076"/>
    </source>
</evidence>
<dbReference type="PROSITE" id="PS50026">
    <property type="entry name" value="EGF_3"/>
    <property type="match status" value="1"/>
</dbReference>
<evidence type="ECO:0000256" key="8">
    <source>
        <dbReference type="ARBA" id="ARBA00022801"/>
    </source>
</evidence>
<dbReference type="Pfam" id="PF01421">
    <property type="entry name" value="Reprolysin"/>
    <property type="match status" value="1"/>
</dbReference>
<feature type="transmembrane region" description="Helical" evidence="18">
    <location>
        <begin position="680"/>
        <end position="704"/>
    </location>
</feature>
<keyword evidence="9 16" id="KW-0862">Zinc</keyword>
<keyword evidence="11 18" id="KW-0472">Membrane</keyword>
<evidence type="ECO:0000259" key="22">
    <source>
        <dbReference type="PROSITE" id="PS50215"/>
    </source>
</evidence>
<dbReference type="Proteomes" id="UP000472272">
    <property type="component" value="Chromosome 1"/>
</dbReference>
<evidence type="ECO:0000259" key="21">
    <source>
        <dbReference type="PROSITE" id="PS50214"/>
    </source>
</evidence>
<keyword evidence="5" id="KW-0800">Toxin</keyword>
<reference evidence="23 24" key="1">
    <citation type="journal article" date="2019" name="Proc. Natl. Acad. Sci. U.S.A.">
        <title>Regulatory changes in pterin and carotenoid genes underlie balanced color polymorphisms in the wall lizard.</title>
        <authorList>
            <person name="Andrade P."/>
            <person name="Pinho C."/>
            <person name="Perez I de Lanuza G."/>
            <person name="Afonso S."/>
            <person name="Brejcha J."/>
            <person name="Rubin C.J."/>
            <person name="Wallerman O."/>
            <person name="Pereira P."/>
            <person name="Sabatino S.J."/>
            <person name="Bellati A."/>
            <person name="Pellitteri-Rosa D."/>
            <person name="Bosakova Z."/>
            <person name="Bunikis I."/>
            <person name="Carretero M.A."/>
            <person name="Feiner N."/>
            <person name="Marsik P."/>
            <person name="Pauperio F."/>
            <person name="Salvi D."/>
            <person name="Soler L."/>
            <person name="While G.M."/>
            <person name="Uller T."/>
            <person name="Font E."/>
            <person name="Andersson L."/>
            <person name="Carneiro M."/>
        </authorList>
    </citation>
    <scope>NUCLEOTIDE SEQUENCE</scope>
</reference>
<dbReference type="SMART" id="SM00608">
    <property type="entry name" value="ACR"/>
    <property type="match status" value="1"/>
</dbReference>
<dbReference type="PROSITE" id="PS00427">
    <property type="entry name" value="DISINTEGRIN_1"/>
    <property type="match status" value="1"/>
</dbReference>
<dbReference type="GO" id="GO:1990913">
    <property type="term" value="C:sperm head plasma membrane"/>
    <property type="evidence" value="ECO:0007669"/>
    <property type="project" value="TreeGrafter"/>
</dbReference>
<feature type="disulfide bond" evidence="16">
    <location>
        <begin position="352"/>
        <end position="357"/>
    </location>
</feature>
<evidence type="ECO:0000256" key="2">
    <source>
        <dbReference type="ARBA" id="ARBA00004479"/>
    </source>
</evidence>
<evidence type="ECO:0000313" key="23">
    <source>
        <dbReference type="Ensembl" id="ENSPMRP00000008346.1"/>
    </source>
</evidence>
<evidence type="ECO:0000256" key="17">
    <source>
        <dbReference type="SAM" id="MobiDB-lite"/>
    </source>
</evidence>
<dbReference type="PROSITE" id="PS50215">
    <property type="entry name" value="ADAM_MEPRO"/>
    <property type="match status" value="1"/>
</dbReference>
<dbReference type="FunFam" id="3.40.390.10:FF:000002">
    <property type="entry name" value="Disintegrin and metalloproteinase domain-containing protein 22"/>
    <property type="match status" value="1"/>
</dbReference>
<reference evidence="23" key="2">
    <citation type="submission" date="2025-08" db="UniProtKB">
        <authorList>
            <consortium name="Ensembl"/>
        </authorList>
    </citation>
    <scope>IDENTIFICATION</scope>
</reference>
<evidence type="ECO:0000256" key="5">
    <source>
        <dbReference type="ARBA" id="ARBA00022656"/>
    </source>
</evidence>
<dbReference type="Gene3D" id="3.40.390.10">
    <property type="entry name" value="Collagenase (Catalytic Domain)"/>
    <property type="match status" value="1"/>
</dbReference>